<dbReference type="GO" id="GO:0016780">
    <property type="term" value="F:phosphotransferase activity, for other substituted phosphate groups"/>
    <property type="evidence" value="ECO:0007669"/>
    <property type="project" value="InterPro"/>
</dbReference>
<keyword evidence="3" id="KW-0472">Membrane</keyword>
<feature type="transmembrane region" description="Helical" evidence="3">
    <location>
        <begin position="269"/>
        <end position="294"/>
    </location>
</feature>
<dbReference type="GO" id="GO:0008654">
    <property type="term" value="P:phospholipid biosynthetic process"/>
    <property type="evidence" value="ECO:0007669"/>
    <property type="project" value="InterPro"/>
</dbReference>
<feature type="transmembrane region" description="Helical" evidence="3">
    <location>
        <begin position="44"/>
        <end position="63"/>
    </location>
</feature>
<evidence type="ECO:0000256" key="3">
    <source>
        <dbReference type="SAM" id="Phobius"/>
    </source>
</evidence>
<feature type="transmembrane region" description="Helical" evidence="3">
    <location>
        <begin position="107"/>
        <end position="125"/>
    </location>
</feature>
<keyword evidence="3" id="KW-0812">Transmembrane</keyword>
<comment type="similarity">
    <text evidence="2">Belongs to the CDP-alcohol phosphatidyltransferase class-I family.</text>
</comment>
<dbReference type="Proteomes" id="UP000215027">
    <property type="component" value="Chromosome I"/>
</dbReference>
<dbReference type="OrthoDB" id="9796672at2"/>
<keyword evidence="3" id="KW-1133">Transmembrane helix</keyword>
<evidence type="ECO:0000256" key="2">
    <source>
        <dbReference type="RuleBase" id="RU003750"/>
    </source>
</evidence>
<proteinExistence type="inferred from homology"/>
<evidence type="ECO:0000256" key="1">
    <source>
        <dbReference type="ARBA" id="ARBA00022679"/>
    </source>
</evidence>
<dbReference type="Pfam" id="PF01066">
    <property type="entry name" value="CDP-OH_P_transf"/>
    <property type="match status" value="1"/>
</dbReference>
<feature type="transmembrane region" description="Helical" evidence="3">
    <location>
        <begin position="330"/>
        <end position="350"/>
    </location>
</feature>
<feature type="transmembrane region" description="Helical" evidence="3">
    <location>
        <begin position="227"/>
        <end position="248"/>
    </location>
</feature>
<dbReference type="InterPro" id="IPR043130">
    <property type="entry name" value="CDP-OH_PTrfase_TM_dom"/>
</dbReference>
<dbReference type="InterPro" id="IPR048254">
    <property type="entry name" value="CDP_ALCOHOL_P_TRANSF_CS"/>
</dbReference>
<dbReference type="PROSITE" id="PS00379">
    <property type="entry name" value="CDP_ALCOHOL_P_TRANSF"/>
    <property type="match status" value="1"/>
</dbReference>
<sequence>MSAGSATPPASLRRQWWATAALWLAVWLAFYVWLRAVWPDSGRWLLLSGAALAYGLWVVWRHLPANHRVGEATLLPTLGPGNALTLARGLCIGLLAGFLFGPWPPGALAWVIVLLYTITDVADYFDGYLARRANHVTPLGGALDMEFDGLGTLVVILLAVSFGQLPWWYVGLGLARYLFVLGLWLRRRLGRPLHDMAPSAHRRVFAGFQMGFLSVVLWPILPRPMAVIAGTLFAAATGLGFLRDWLVVSGGLDPAHARYRAVQRRLYRLFAVLLPPLWRLLLVVTMTSILRAGWPLPPAAWQAILIGWGAPGPGLLATLLAAIAVSGAPLVGLGILGRALSVALSLPIGFDIAGRGLRWDNGAALVAIVMLMLLGPGPFALWPVEEKVIFRRLGER</sequence>
<dbReference type="KEGG" id="pbf:CFX0092_A3237"/>
<dbReference type="RefSeq" id="WP_157913217.1">
    <property type="nucleotide sequence ID" value="NZ_LN890655.1"/>
</dbReference>
<name>A0A160T7N4_9CHLR</name>
<feature type="transmembrane region" description="Helical" evidence="3">
    <location>
        <begin position="137"/>
        <end position="160"/>
    </location>
</feature>
<reference evidence="4" key="1">
    <citation type="submission" date="2016-01" db="EMBL/GenBank/DDBJ databases">
        <authorList>
            <person name="Mcilroy J.S."/>
            <person name="Karst M S."/>
            <person name="Albertsen M."/>
        </authorList>
    </citation>
    <scope>NUCLEOTIDE SEQUENCE</scope>
    <source>
        <strain evidence="4">Cfx-K</strain>
    </source>
</reference>
<evidence type="ECO:0000313" key="4">
    <source>
        <dbReference type="EMBL" id="CUS05115.2"/>
    </source>
</evidence>
<feature type="transmembrane region" description="Helical" evidence="3">
    <location>
        <begin position="362"/>
        <end position="382"/>
    </location>
</feature>
<feature type="transmembrane region" description="Helical" evidence="3">
    <location>
        <begin position="166"/>
        <end position="184"/>
    </location>
</feature>
<keyword evidence="5" id="KW-1185">Reference proteome</keyword>
<dbReference type="AlphaFoldDB" id="A0A160T7N4"/>
<feature type="transmembrane region" description="Helical" evidence="3">
    <location>
        <begin position="204"/>
        <end position="221"/>
    </location>
</feature>
<protein>
    <submittedName>
        <fullName evidence="4">Phosphatidyltransferase</fullName>
    </submittedName>
</protein>
<dbReference type="GO" id="GO:0016020">
    <property type="term" value="C:membrane"/>
    <property type="evidence" value="ECO:0007669"/>
    <property type="project" value="InterPro"/>
</dbReference>
<organism evidence="4 5">
    <name type="scientific">Candidatus Promineifilum breve</name>
    <dbReference type="NCBI Taxonomy" id="1806508"/>
    <lineage>
        <taxon>Bacteria</taxon>
        <taxon>Bacillati</taxon>
        <taxon>Chloroflexota</taxon>
        <taxon>Ardenticatenia</taxon>
        <taxon>Candidatus Promineifilales</taxon>
        <taxon>Candidatus Promineifilaceae</taxon>
        <taxon>Candidatus Promineifilum</taxon>
    </lineage>
</organism>
<gene>
    <name evidence="4" type="ORF">CFX0092_A3237</name>
</gene>
<feature type="transmembrane region" description="Helical" evidence="3">
    <location>
        <begin position="300"/>
        <end position="323"/>
    </location>
</feature>
<accession>A0A160T7N4</accession>
<dbReference type="InterPro" id="IPR000462">
    <property type="entry name" value="CDP-OH_P_trans"/>
</dbReference>
<feature type="transmembrane region" description="Helical" evidence="3">
    <location>
        <begin position="16"/>
        <end position="38"/>
    </location>
</feature>
<evidence type="ECO:0000313" key="5">
    <source>
        <dbReference type="Proteomes" id="UP000215027"/>
    </source>
</evidence>
<keyword evidence="1 2" id="KW-0808">Transferase</keyword>
<dbReference type="Gene3D" id="1.20.120.1760">
    <property type="match status" value="1"/>
</dbReference>
<dbReference type="EMBL" id="LN890655">
    <property type="protein sequence ID" value="CUS05115.2"/>
    <property type="molecule type" value="Genomic_DNA"/>
</dbReference>